<dbReference type="InterPro" id="IPR001054">
    <property type="entry name" value="A/G_cyclase"/>
</dbReference>
<evidence type="ECO:0000313" key="3">
    <source>
        <dbReference type="Proteomes" id="UP001198862"/>
    </source>
</evidence>
<name>A0ABS8KRP4_9HYPH</name>
<keyword evidence="3" id="KW-1185">Reference proteome</keyword>
<protein>
    <submittedName>
        <fullName evidence="2">Adenylate/guanylate cyclase domain-containing protein</fullName>
    </submittedName>
</protein>
<evidence type="ECO:0000259" key="1">
    <source>
        <dbReference type="PROSITE" id="PS50125"/>
    </source>
</evidence>
<dbReference type="InterPro" id="IPR029787">
    <property type="entry name" value="Nucleotide_cyclase"/>
</dbReference>
<dbReference type="PROSITE" id="PS50125">
    <property type="entry name" value="GUANYLATE_CYCLASE_2"/>
    <property type="match status" value="1"/>
</dbReference>
<gene>
    <name evidence="2" type="ORF">LJ725_07245</name>
</gene>
<reference evidence="2 3" key="1">
    <citation type="submission" date="2021-11" db="EMBL/GenBank/DDBJ databases">
        <authorList>
            <person name="Lee D.-H."/>
            <person name="Kim S.-B."/>
        </authorList>
    </citation>
    <scope>NUCLEOTIDE SEQUENCE [LARGE SCALE GENOMIC DNA]</scope>
    <source>
        <strain evidence="2 3">KCTC 52223</strain>
    </source>
</reference>
<dbReference type="PANTHER" id="PTHR43081">
    <property type="entry name" value="ADENYLATE CYCLASE, TERMINAL-DIFFERENTIATION SPECIFIC-RELATED"/>
    <property type="match status" value="1"/>
</dbReference>
<accession>A0ABS8KRP4</accession>
<dbReference type="InterPro" id="IPR050697">
    <property type="entry name" value="Adenylyl/Guanylyl_Cyclase_3/4"/>
</dbReference>
<dbReference type="RefSeq" id="WP_230549959.1">
    <property type="nucleotide sequence ID" value="NZ_JAJISD010000002.1"/>
</dbReference>
<dbReference type="Pfam" id="PF00211">
    <property type="entry name" value="Guanylate_cyc"/>
    <property type="match status" value="1"/>
</dbReference>
<evidence type="ECO:0000313" key="2">
    <source>
        <dbReference type="EMBL" id="MCC8428752.1"/>
    </source>
</evidence>
<dbReference type="SUPFAM" id="SSF55073">
    <property type="entry name" value="Nucleotide cyclase"/>
    <property type="match status" value="1"/>
</dbReference>
<dbReference type="Proteomes" id="UP001198862">
    <property type="component" value="Unassembled WGS sequence"/>
</dbReference>
<dbReference type="PANTHER" id="PTHR43081:SF11">
    <property type="entry name" value="BLR2264 PROTEIN"/>
    <property type="match status" value="1"/>
</dbReference>
<dbReference type="EMBL" id="JAJISD010000002">
    <property type="protein sequence ID" value="MCC8428752.1"/>
    <property type="molecule type" value="Genomic_DNA"/>
</dbReference>
<organism evidence="2 3">
    <name type="scientific">Reyranella aquatilis</name>
    <dbReference type="NCBI Taxonomy" id="2035356"/>
    <lineage>
        <taxon>Bacteria</taxon>
        <taxon>Pseudomonadati</taxon>
        <taxon>Pseudomonadota</taxon>
        <taxon>Alphaproteobacteria</taxon>
        <taxon>Hyphomicrobiales</taxon>
        <taxon>Reyranellaceae</taxon>
        <taxon>Reyranella</taxon>
    </lineage>
</organism>
<dbReference type="CDD" id="cd07302">
    <property type="entry name" value="CHD"/>
    <property type="match status" value="1"/>
</dbReference>
<sequence length="422" mass="45348">MPVARPDPAPRTYPASVSLHRRADSGPAVAAGTASVADVESWLLTDALGEEDVLPFFEQLCWRLVAAGLPLDRASLHVGTLHPQLYGFGWNWNRIDGLCDEVRVAEAALANDAYRRNPLFHVIEKGEAFRGRTHEAAQRYPLMAELARQGYVDYAAIPLRAGGAYHNAATVATKRVGGFSEAQFGDLTRLLRLAALHVERHIALRIAANVLDTYLGAAAGGRVLRGSIKRGSGESIRAIIWASDLRGFTDLADRLDGPDMIALLNGYFECLAGAVLAHDGEVLKFIGDGLLAVFPYSAFADERAAAAAALSAAESALQAIERLNENPQAFADIPGWRPLRTGIALHDGEVFFGNVGAPERLDFTVIGRAVNAASRVEALSKSVERSIVITEPVMRLLDRPLEPLGEHALRGLAAPLSIYGVP</sequence>
<comment type="caution">
    <text evidence="2">The sequence shown here is derived from an EMBL/GenBank/DDBJ whole genome shotgun (WGS) entry which is preliminary data.</text>
</comment>
<proteinExistence type="predicted"/>
<dbReference type="Gene3D" id="3.30.70.1230">
    <property type="entry name" value="Nucleotide cyclase"/>
    <property type="match status" value="1"/>
</dbReference>
<dbReference type="SMART" id="SM00044">
    <property type="entry name" value="CYCc"/>
    <property type="match status" value="1"/>
</dbReference>
<feature type="domain" description="Guanylate cyclase" evidence="1">
    <location>
        <begin position="239"/>
        <end position="377"/>
    </location>
</feature>